<evidence type="ECO:0000313" key="2">
    <source>
        <dbReference type="EMBL" id="ALU27847.1"/>
    </source>
</evidence>
<organism evidence="2 3">
    <name type="scientific">Myroides odoratimimus</name>
    <dbReference type="NCBI Taxonomy" id="76832"/>
    <lineage>
        <taxon>Bacteria</taxon>
        <taxon>Pseudomonadati</taxon>
        <taxon>Bacteroidota</taxon>
        <taxon>Flavobacteriia</taxon>
        <taxon>Flavobacteriales</taxon>
        <taxon>Flavobacteriaceae</taxon>
        <taxon>Myroides</taxon>
    </lineage>
</organism>
<dbReference type="KEGG" id="mod:AS202_17565"/>
<proteinExistence type="predicted"/>
<feature type="signal peptide" evidence="1">
    <location>
        <begin position="1"/>
        <end position="20"/>
    </location>
</feature>
<dbReference type="EMBL" id="CP013690">
    <property type="protein sequence ID" value="ALU27847.1"/>
    <property type="molecule type" value="Genomic_DNA"/>
</dbReference>
<keyword evidence="1" id="KW-0732">Signal</keyword>
<dbReference type="RefSeq" id="WP_006258294.1">
    <property type="nucleotide sequence ID" value="NZ_CP013690.1"/>
</dbReference>
<accession>A0AAI8C8C3</accession>
<protein>
    <submittedName>
        <fullName evidence="2">Uncharacterized protein</fullName>
    </submittedName>
</protein>
<evidence type="ECO:0000313" key="3">
    <source>
        <dbReference type="Proteomes" id="UP000069030"/>
    </source>
</evidence>
<evidence type="ECO:0000256" key="1">
    <source>
        <dbReference type="SAM" id="SignalP"/>
    </source>
</evidence>
<name>A0AAI8C8C3_9FLAO</name>
<feature type="chain" id="PRO_5042617620" evidence="1">
    <location>
        <begin position="21"/>
        <end position="269"/>
    </location>
</feature>
<dbReference type="Proteomes" id="UP000069030">
    <property type="component" value="Chromosome"/>
</dbReference>
<sequence>MIKSKFILFITLTLSLALHAQKIEDPLPLTKGQIQKEQWVIQDKEKNLILQWADGALEIALANKPINQDQKKTIYARIPAQQIKDNVTEYVLLTDKTEFLSTPTTVNWTQDDLEFFRVLESSAITVSSTTDVLMLKKGTETKYVFYNTAFDRMCKFVSRFNWGLIALNRDSDNLPKMITSFDFENKTMTGTIDNIPFEVKFDFYFDQDTFYFKSFEIPYNAKNRASRKTKERYGRYFTDKTYRYDIAEQTLNFYQDEKLVLMFGFMPKE</sequence>
<dbReference type="AlphaFoldDB" id="A0AAI8C8C3"/>
<gene>
    <name evidence="2" type="ORF">AS202_17565</name>
</gene>
<reference evidence="2 3" key="1">
    <citation type="journal article" date="2016" name="J. Zhejiang Univ. Sci. B">
        <title>Antibiotic resistance mechanisms of Myroides sp.</title>
        <authorList>
            <person name="Hu S."/>
            <person name="Yuan S."/>
            <person name="Qu H."/>
            <person name="Jiang T."/>
            <person name="Zhou Y."/>
            <person name="Wang M."/>
            <person name="Ming D."/>
        </authorList>
    </citation>
    <scope>NUCLEOTIDE SEQUENCE [LARGE SCALE GENOMIC DNA]</scope>
    <source>
        <strain evidence="2 3">PR63039</strain>
    </source>
</reference>